<keyword evidence="4" id="KW-0611">Plant defense</keyword>
<dbReference type="PANTHER" id="PTHR23155">
    <property type="entry name" value="DISEASE RESISTANCE PROTEIN RP"/>
    <property type="match status" value="1"/>
</dbReference>
<dbReference type="GO" id="GO:0006952">
    <property type="term" value="P:defense response"/>
    <property type="evidence" value="ECO:0007669"/>
    <property type="project" value="UniProtKB-KW"/>
</dbReference>
<keyword evidence="10" id="KW-1185">Reference proteome</keyword>
<dbReference type="Proteomes" id="UP001634393">
    <property type="component" value="Unassembled WGS sequence"/>
</dbReference>
<accession>A0ABD3RI10</accession>
<evidence type="ECO:0000256" key="3">
    <source>
        <dbReference type="ARBA" id="ARBA00022741"/>
    </source>
</evidence>
<protein>
    <recommendedName>
        <fullName evidence="11">NB-ARC domain-containing protein</fullName>
    </recommendedName>
</protein>
<feature type="domain" description="Disease resistance protein winged helix" evidence="7">
    <location>
        <begin position="174"/>
        <end position="241"/>
    </location>
</feature>
<evidence type="ECO:0000256" key="1">
    <source>
        <dbReference type="ARBA" id="ARBA00008894"/>
    </source>
</evidence>
<evidence type="ECO:0000256" key="2">
    <source>
        <dbReference type="ARBA" id="ARBA00022737"/>
    </source>
</evidence>
<feature type="domain" description="Disease resistance R13L4/SHOC-2-like LRR" evidence="8">
    <location>
        <begin position="301"/>
        <end position="629"/>
    </location>
</feature>
<dbReference type="GO" id="GO:0051707">
    <property type="term" value="P:response to other organism"/>
    <property type="evidence" value="ECO:0007669"/>
    <property type="project" value="UniProtKB-ARBA"/>
</dbReference>
<dbReference type="Gene3D" id="3.40.50.300">
    <property type="entry name" value="P-loop containing nucleotide triphosphate hydrolases"/>
    <property type="match status" value="1"/>
</dbReference>
<evidence type="ECO:0000256" key="5">
    <source>
        <dbReference type="ARBA" id="ARBA00022840"/>
    </source>
</evidence>
<evidence type="ECO:0000313" key="9">
    <source>
        <dbReference type="EMBL" id="KAL3812369.1"/>
    </source>
</evidence>
<dbReference type="PRINTS" id="PR00364">
    <property type="entry name" value="DISEASERSIST"/>
</dbReference>
<organism evidence="9 10">
    <name type="scientific">Penstemon smallii</name>
    <dbReference type="NCBI Taxonomy" id="265156"/>
    <lineage>
        <taxon>Eukaryota</taxon>
        <taxon>Viridiplantae</taxon>
        <taxon>Streptophyta</taxon>
        <taxon>Embryophyta</taxon>
        <taxon>Tracheophyta</taxon>
        <taxon>Spermatophyta</taxon>
        <taxon>Magnoliopsida</taxon>
        <taxon>eudicotyledons</taxon>
        <taxon>Gunneridae</taxon>
        <taxon>Pentapetalae</taxon>
        <taxon>asterids</taxon>
        <taxon>lamiids</taxon>
        <taxon>Lamiales</taxon>
        <taxon>Plantaginaceae</taxon>
        <taxon>Cheloneae</taxon>
        <taxon>Penstemon</taxon>
    </lineage>
</organism>
<evidence type="ECO:0000259" key="7">
    <source>
        <dbReference type="Pfam" id="PF23559"/>
    </source>
</evidence>
<keyword evidence="3" id="KW-0547">Nucleotide-binding</keyword>
<dbReference type="InterPro" id="IPR032675">
    <property type="entry name" value="LRR_dom_sf"/>
</dbReference>
<gene>
    <name evidence="9" type="ORF">ACJIZ3_013637</name>
</gene>
<dbReference type="Gene3D" id="1.10.10.10">
    <property type="entry name" value="Winged helix-like DNA-binding domain superfamily/Winged helix DNA-binding domain"/>
    <property type="match status" value="1"/>
</dbReference>
<keyword evidence="5" id="KW-0067">ATP-binding</keyword>
<dbReference type="InterPro" id="IPR055414">
    <property type="entry name" value="LRR_R13L4/SHOC2-like"/>
</dbReference>
<dbReference type="Pfam" id="PF23559">
    <property type="entry name" value="WHD_DRP"/>
    <property type="match status" value="1"/>
</dbReference>
<proteinExistence type="inferred from homology"/>
<dbReference type="Pfam" id="PF00931">
    <property type="entry name" value="NB-ARC"/>
    <property type="match status" value="1"/>
</dbReference>
<dbReference type="SUPFAM" id="SSF52058">
    <property type="entry name" value="L domain-like"/>
    <property type="match status" value="1"/>
</dbReference>
<dbReference type="InterPro" id="IPR044974">
    <property type="entry name" value="Disease_R_plants"/>
</dbReference>
<dbReference type="InterPro" id="IPR058922">
    <property type="entry name" value="WHD_DRP"/>
</dbReference>
<feature type="domain" description="NB-ARC" evidence="6">
    <location>
        <begin position="11"/>
        <end position="74"/>
    </location>
</feature>
<evidence type="ECO:0000259" key="8">
    <source>
        <dbReference type="Pfam" id="PF23598"/>
    </source>
</evidence>
<evidence type="ECO:0000256" key="4">
    <source>
        <dbReference type="ARBA" id="ARBA00022821"/>
    </source>
</evidence>
<dbReference type="PANTHER" id="PTHR23155:SF1185">
    <property type="entry name" value="DISEASE RESISTANCE RPP8-LIKE PROTEIN 3-RELATED"/>
    <property type="match status" value="1"/>
</dbReference>
<reference evidence="9 10" key="1">
    <citation type="submission" date="2024-12" db="EMBL/GenBank/DDBJ databases">
        <title>The unique morphological basis and parallel evolutionary history of personate flowers in Penstemon.</title>
        <authorList>
            <person name="Depatie T.H."/>
            <person name="Wessinger C.A."/>
        </authorList>
    </citation>
    <scope>NUCLEOTIDE SEQUENCE [LARGE SCALE GENOMIC DNA]</scope>
    <source>
        <strain evidence="9">WTNN_2</strain>
        <tissue evidence="9">Leaf</tissue>
    </source>
</reference>
<dbReference type="InterPro" id="IPR027417">
    <property type="entry name" value="P-loop_NTPase"/>
</dbReference>
<evidence type="ECO:0008006" key="11">
    <source>
        <dbReference type="Google" id="ProtNLM"/>
    </source>
</evidence>
<comment type="caution">
    <text evidence="9">The sequence shown here is derived from an EMBL/GenBank/DDBJ whole genome shotgun (WGS) entry which is preliminary data.</text>
</comment>
<sequence>MKLEIEELVSLTLDEDRSHRVISLLGMGGLGKTTLARKIYHHKEVLRHFEAHAWNLLPSDEGKGRIMAMEEEELVKEIYKAGVNRRLLEDIGRKMIRKCGGLPLAISVLGGLLSRGISLSEWERVNMNIDSYLTRGEGVELESDIEQIVSLSYNALPYYLKPCFLYLGSYWNEEKIDTEFLYMLWLAEGMISPEEQGRGETLRDVAERYLRELASRCMVLVEPNDFSSFTRFKSCHLHHDLMRHQCLSKGREEKFLNLVDLESGTEYFDSTSQVPRLSFILNEKLVDTDRKQLEERMAPNLRSLLFLSKLGTLLKLPTFQKLKLLRTLVFQGCKFENDKLPNGIDKLIFLRFLSLKDSLVNALPSSLFNLQYLQTLDLRTLNTITLPNVFGKLEQLRHLFFLKKKSQRGGKLNLDGLNHLETLEGFDSDSDCTTGLTKLTNVRRLTASIQDSIEELSVIVHHIEAISNKLKETSLKVSGVDFSSEEGSTLLGKILICNSLSRLEVHGRIYDKLPSYNPQLCRNLVKLDLIGSEMERDPMELLEKLPMLQSLLLGNDSLLGNRMICQALGFPELKYLTLCGLPNLEEWNVEEKAFLKLSCLKIEKCHKLKMIPQGLSSIASLQKLETRLMPKHFNDKLRDSSQLPYATSIILHDQD</sequence>
<dbReference type="EMBL" id="JBJXBP010000008">
    <property type="protein sequence ID" value="KAL3812369.1"/>
    <property type="molecule type" value="Genomic_DNA"/>
</dbReference>
<evidence type="ECO:0000259" key="6">
    <source>
        <dbReference type="Pfam" id="PF00931"/>
    </source>
</evidence>
<keyword evidence="2" id="KW-0677">Repeat</keyword>
<dbReference type="InterPro" id="IPR036388">
    <property type="entry name" value="WH-like_DNA-bd_sf"/>
</dbReference>
<dbReference type="Gene3D" id="3.80.10.10">
    <property type="entry name" value="Ribonuclease Inhibitor"/>
    <property type="match status" value="1"/>
</dbReference>
<dbReference type="Pfam" id="PF23598">
    <property type="entry name" value="LRR_14"/>
    <property type="match status" value="1"/>
</dbReference>
<dbReference type="InterPro" id="IPR002182">
    <property type="entry name" value="NB-ARC"/>
</dbReference>
<dbReference type="SUPFAM" id="SSF52540">
    <property type="entry name" value="P-loop containing nucleoside triphosphate hydrolases"/>
    <property type="match status" value="1"/>
</dbReference>
<evidence type="ECO:0000313" key="10">
    <source>
        <dbReference type="Proteomes" id="UP001634393"/>
    </source>
</evidence>
<name>A0ABD3RI10_9LAMI</name>
<dbReference type="AlphaFoldDB" id="A0ABD3RI10"/>
<comment type="similarity">
    <text evidence="1">Belongs to the disease resistance NB-LRR family.</text>
</comment>